<proteinExistence type="predicted"/>
<evidence type="ECO:0000256" key="1">
    <source>
        <dbReference type="SAM" id="MobiDB-lite"/>
    </source>
</evidence>
<evidence type="ECO:0000313" key="2">
    <source>
        <dbReference type="EMBL" id="KAJ5596122.1"/>
    </source>
</evidence>
<protein>
    <submittedName>
        <fullName evidence="2">Uncharacterized protein</fullName>
    </submittedName>
</protein>
<feature type="region of interest" description="Disordered" evidence="1">
    <location>
        <begin position="1"/>
        <end position="59"/>
    </location>
</feature>
<dbReference type="Proteomes" id="UP001216150">
    <property type="component" value="Unassembled WGS sequence"/>
</dbReference>
<evidence type="ECO:0000313" key="3">
    <source>
        <dbReference type="Proteomes" id="UP001216150"/>
    </source>
</evidence>
<dbReference type="AlphaFoldDB" id="A0AAD6DXL5"/>
<accession>A0AAD6DXL5</accession>
<organism evidence="2 3">
    <name type="scientific">Penicillium hetheringtonii</name>
    <dbReference type="NCBI Taxonomy" id="911720"/>
    <lineage>
        <taxon>Eukaryota</taxon>
        <taxon>Fungi</taxon>
        <taxon>Dikarya</taxon>
        <taxon>Ascomycota</taxon>
        <taxon>Pezizomycotina</taxon>
        <taxon>Eurotiomycetes</taxon>
        <taxon>Eurotiomycetidae</taxon>
        <taxon>Eurotiales</taxon>
        <taxon>Aspergillaceae</taxon>
        <taxon>Penicillium</taxon>
    </lineage>
</organism>
<comment type="caution">
    <text evidence="2">The sequence shown here is derived from an EMBL/GenBank/DDBJ whole genome shotgun (WGS) entry which is preliminary data.</text>
</comment>
<keyword evidence="3" id="KW-1185">Reference proteome</keyword>
<dbReference type="EMBL" id="JAQJAC010000002">
    <property type="protein sequence ID" value="KAJ5596122.1"/>
    <property type="molecule type" value="Genomic_DNA"/>
</dbReference>
<gene>
    <name evidence="2" type="ORF">N7450_002580</name>
</gene>
<sequence length="59" mass="6746">MTGTAKVRGKKKNKEEKLNPSTPVEPPGFDNNDRHRRSWEGEVEKPPGHNRPQPKLKSE</sequence>
<name>A0AAD6DXL5_9EURO</name>
<feature type="compositionally biased region" description="Basic and acidic residues" evidence="1">
    <location>
        <begin position="38"/>
        <end position="47"/>
    </location>
</feature>
<reference evidence="2 3" key="1">
    <citation type="journal article" date="2023" name="IMA Fungus">
        <title>Comparative genomic study of the Penicillium genus elucidates a diverse pangenome and 15 lateral gene transfer events.</title>
        <authorList>
            <person name="Petersen C."/>
            <person name="Sorensen T."/>
            <person name="Nielsen M.R."/>
            <person name="Sondergaard T.E."/>
            <person name="Sorensen J.L."/>
            <person name="Fitzpatrick D.A."/>
            <person name="Frisvad J.C."/>
            <person name="Nielsen K.L."/>
        </authorList>
    </citation>
    <scope>NUCLEOTIDE SEQUENCE [LARGE SCALE GENOMIC DNA]</scope>
    <source>
        <strain evidence="2 3">IBT 29057</strain>
    </source>
</reference>